<dbReference type="InterPro" id="IPR015797">
    <property type="entry name" value="NUDIX_hydrolase-like_dom_sf"/>
</dbReference>
<evidence type="ECO:0000256" key="2">
    <source>
        <dbReference type="ARBA" id="ARBA00022801"/>
    </source>
</evidence>
<protein>
    <submittedName>
        <fullName evidence="5">NUDIX domain-containing protein</fullName>
    </submittedName>
</protein>
<dbReference type="PANTHER" id="PTHR43046:SF14">
    <property type="entry name" value="MUTT_NUDIX FAMILY PROTEIN"/>
    <property type="match status" value="1"/>
</dbReference>
<dbReference type="CDD" id="cd04680">
    <property type="entry name" value="NUDIX_Hydrolase"/>
    <property type="match status" value="1"/>
</dbReference>
<evidence type="ECO:0000313" key="5">
    <source>
        <dbReference type="EMBL" id="MDN3572204.1"/>
    </source>
</evidence>
<proteinExistence type="inferred from homology"/>
<comment type="similarity">
    <text evidence="3">Belongs to the Nudix hydrolase family.</text>
</comment>
<feature type="domain" description="Nudix hydrolase" evidence="4">
    <location>
        <begin position="21"/>
        <end position="146"/>
    </location>
</feature>
<dbReference type="InterPro" id="IPR020084">
    <property type="entry name" value="NUDIX_hydrolase_CS"/>
</dbReference>
<dbReference type="PRINTS" id="PR00502">
    <property type="entry name" value="NUDIXFAMILY"/>
</dbReference>
<dbReference type="PROSITE" id="PS00893">
    <property type="entry name" value="NUDIX_BOX"/>
    <property type="match status" value="1"/>
</dbReference>
<evidence type="ECO:0000259" key="4">
    <source>
        <dbReference type="PROSITE" id="PS51462"/>
    </source>
</evidence>
<evidence type="ECO:0000256" key="1">
    <source>
        <dbReference type="ARBA" id="ARBA00001946"/>
    </source>
</evidence>
<sequence length="154" mass="16935">MLLDRPLFRRLFHLGALASRGMTLGVRGIAIDPQGRVALVRHTYVGGWHLPGGGVERGETAHDAMVREIREETGIVPQGPLRLQGLYRNVVAAPRDHVALFVVSSFTIPKPKQPDREIAACAFFPADALPEGTTRGTRARLDEVRLGRPSDPNW</sequence>
<name>A0ABT8AS67_9HYPH</name>
<dbReference type="Pfam" id="PF00293">
    <property type="entry name" value="NUDIX"/>
    <property type="match status" value="1"/>
</dbReference>
<evidence type="ECO:0000313" key="6">
    <source>
        <dbReference type="Proteomes" id="UP001244297"/>
    </source>
</evidence>
<evidence type="ECO:0000256" key="3">
    <source>
        <dbReference type="RuleBase" id="RU003476"/>
    </source>
</evidence>
<dbReference type="EMBL" id="JAUFPT010000058">
    <property type="protein sequence ID" value="MDN3572204.1"/>
    <property type="molecule type" value="Genomic_DNA"/>
</dbReference>
<dbReference type="InterPro" id="IPR000086">
    <property type="entry name" value="NUDIX_hydrolase_dom"/>
</dbReference>
<dbReference type="Proteomes" id="UP001244297">
    <property type="component" value="Unassembled WGS sequence"/>
</dbReference>
<dbReference type="PANTHER" id="PTHR43046">
    <property type="entry name" value="GDP-MANNOSE MANNOSYL HYDROLASE"/>
    <property type="match status" value="1"/>
</dbReference>
<keyword evidence="2 3" id="KW-0378">Hydrolase</keyword>
<accession>A0ABT8AS67</accession>
<gene>
    <name evidence="5" type="ORF">QWZ18_16435</name>
</gene>
<dbReference type="PROSITE" id="PS51462">
    <property type="entry name" value="NUDIX"/>
    <property type="match status" value="1"/>
</dbReference>
<dbReference type="SUPFAM" id="SSF55811">
    <property type="entry name" value="Nudix"/>
    <property type="match status" value="1"/>
</dbReference>
<organism evidence="5 6">
    <name type="scientific">Methylobacterium longum</name>
    <dbReference type="NCBI Taxonomy" id="767694"/>
    <lineage>
        <taxon>Bacteria</taxon>
        <taxon>Pseudomonadati</taxon>
        <taxon>Pseudomonadota</taxon>
        <taxon>Alphaproteobacteria</taxon>
        <taxon>Hyphomicrobiales</taxon>
        <taxon>Methylobacteriaceae</taxon>
        <taxon>Methylobacterium</taxon>
    </lineage>
</organism>
<dbReference type="Gene3D" id="3.90.79.10">
    <property type="entry name" value="Nucleoside Triphosphate Pyrophosphohydrolase"/>
    <property type="match status" value="1"/>
</dbReference>
<dbReference type="InterPro" id="IPR020476">
    <property type="entry name" value="Nudix_hydrolase"/>
</dbReference>
<reference evidence="6" key="1">
    <citation type="journal article" date="2019" name="Int. J. Syst. Evol. Microbiol.">
        <title>The Global Catalogue of Microorganisms (GCM) 10K type strain sequencing project: providing services to taxonomists for standard genome sequencing and annotation.</title>
        <authorList>
            <consortium name="The Broad Institute Genomics Platform"/>
            <consortium name="The Broad Institute Genome Sequencing Center for Infectious Disease"/>
            <person name="Wu L."/>
            <person name="Ma J."/>
        </authorList>
    </citation>
    <scope>NUCLEOTIDE SEQUENCE [LARGE SCALE GENOMIC DNA]</scope>
    <source>
        <strain evidence="6">CECT 7806</strain>
    </source>
</reference>
<comment type="cofactor">
    <cofactor evidence="1">
        <name>Mg(2+)</name>
        <dbReference type="ChEBI" id="CHEBI:18420"/>
    </cofactor>
</comment>
<keyword evidence="6" id="KW-1185">Reference proteome</keyword>
<comment type="caution">
    <text evidence="5">The sequence shown here is derived from an EMBL/GenBank/DDBJ whole genome shotgun (WGS) entry which is preliminary data.</text>
</comment>
<dbReference type="RefSeq" id="WP_238285307.1">
    <property type="nucleotide sequence ID" value="NZ_BPQS01000002.1"/>
</dbReference>